<evidence type="ECO:0000256" key="5">
    <source>
        <dbReference type="ARBA" id="ARBA00022801"/>
    </source>
</evidence>
<dbReference type="GO" id="GO:0004722">
    <property type="term" value="F:protein serine/threonine phosphatase activity"/>
    <property type="evidence" value="ECO:0007669"/>
    <property type="project" value="UniProtKB-EC"/>
</dbReference>
<feature type="region of interest" description="Disordered" evidence="10">
    <location>
        <begin position="369"/>
        <end position="391"/>
    </location>
</feature>
<dbReference type="PANTHER" id="PTHR47992">
    <property type="entry name" value="PROTEIN PHOSPHATASE"/>
    <property type="match status" value="1"/>
</dbReference>
<feature type="region of interest" description="Disordered" evidence="10">
    <location>
        <begin position="241"/>
        <end position="278"/>
    </location>
</feature>
<dbReference type="Pfam" id="PF00481">
    <property type="entry name" value="PP2C"/>
    <property type="match status" value="1"/>
</dbReference>
<accession>A0A1D2AAQ2</accession>
<comment type="similarity">
    <text evidence="9">Belongs to the PP2C family.</text>
</comment>
<keyword evidence="5 9" id="KW-0378">Hydrolase</keyword>
<evidence type="ECO:0000256" key="10">
    <source>
        <dbReference type="SAM" id="MobiDB-lite"/>
    </source>
</evidence>
<evidence type="ECO:0000256" key="2">
    <source>
        <dbReference type="ARBA" id="ARBA00001946"/>
    </source>
</evidence>
<dbReference type="CDD" id="cd00143">
    <property type="entry name" value="PP2Cc"/>
    <property type="match status" value="1"/>
</dbReference>
<feature type="compositionally biased region" description="Low complexity" evidence="10">
    <location>
        <begin position="738"/>
        <end position="748"/>
    </location>
</feature>
<evidence type="ECO:0000256" key="9">
    <source>
        <dbReference type="RuleBase" id="RU003465"/>
    </source>
</evidence>
<keyword evidence="4" id="KW-0479">Metal-binding</keyword>
<reference evidence="12" key="1">
    <citation type="submission" date="2015-08" db="EMBL/GenBank/DDBJ databases">
        <authorList>
            <person name="Babu N.S."/>
            <person name="Beckwith C.J."/>
            <person name="Beseler K.G."/>
            <person name="Brison A."/>
            <person name="Carone J.V."/>
            <person name="Caskin T.P."/>
            <person name="Diamond M."/>
            <person name="Durham M.E."/>
            <person name="Foxe J.M."/>
            <person name="Go M."/>
            <person name="Henderson B.A."/>
            <person name="Jones I.B."/>
            <person name="McGettigan J.A."/>
            <person name="Micheletti S.J."/>
            <person name="Nasrallah M.E."/>
            <person name="Ortiz D."/>
            <person name="Piller C.R."/>
            <person name="Privatt S.R."/>
            <person name="Schneider S.L."/>
            <person name="Sharp S."/>
            <person name="Smith T.C."/>
            <person name="Stanton J.D."/>
            <person name="Ullery H.E."/>
            <person name="Wilson R.J."/>
            <person name="Serrano M.G."/>
            <person name="Buck G."/>
            <person name="Lee V."/>
            <person name="Wang Y."/>
            <person name="Carvalho R."/>
            <person name="Voegtly L."/>
            <person name="Shi R."/>
            <person name="Duckworth R."/>
            <person name="Johnson A."/>
            <person name="Loviza R."/>
            <person name="Walstead R."/>
            <person name="Shah Z."/>
            <person name="Kiflezghi M."/>
            <person name="Wade K."/>
            <person name="Ball S.L."/>
            <person name="Bradley K.W."/>
            <person name="Asai D.J."/>
            <person name="Bowman C.A."/>
            <person name="Russell D.A."/>
            <person name="Pope W.H."/>
            <person name="Jacobs-Sera D."/>
            <person name="Hendrix R.W."/>
            <person name="Hatfull G.F."/>
        </authorList>
    </citation>
    <scope>NUCLEOTIDE SEQUENCE</scope>
</reference>
<dbReference type="InterPro" id="IPR036457">
    <property type="entry name" value="PPM-type-like_dom_sf"/>
</dbReference>
<comment type="cofactor">
    <cofactor evidence="2">
        <name>Mg(2+)</name>
        <dbReference type="ChEBI" id="CHEBI:18420"/>
    </cofactor>
</comment>
<evidence type="ECO:0000256" key="8">
    <source>
        <dbReference type="ARBA" id="ARBA00023211"/>
    </source>
</evidence>
<evidence type="ECO:0000313" key="12">
    <source>
        <dbReference type="EMBL" id="JAT76151.1"/>
    </source>
</evidence>
<feature type="compositionally biased region" description="Low complexity" evidence="10">
    <location>
        <begin position="148"/>
        <end position="169"/>
    </location>
</feature>
<gene>
    <name evidence="12" type="ORF">g.19322</name>
</gene>
<dbReference type="GO" id="GO:0046872">
    <property type="term" value="F:metal ion binding"/>
    <property type="evidence" value="ECO:0007669"/>
    <property type="project" value="UniProtKB-KW"/>
</dbReference>
<sequence length="803" mass="81419">MAQEWRGKSHVPAAEHSPQRQWCCIFRLPRRRVGLPADKVPGIRRAGVEVPADVSRGEEPLPPGTLTPRRVARRHRSGSPVPECRAELQPLKKQNSMGQDDRLQGSQLSPARRSLGRDPPAHRSGDAPTTSAASEASTQQHAHTPGLQQAVSMSPAQQQQQQAARRASSGDTPQGSPTARANNTCPPFGSKAVIGRRSKMEDACVVVPSLLSVVVDSGGLEESLPPRVAPLLRSARVITRTSPGSGASAEGSLNSSLTSGGSGPRPAGPLSDGDTSGSSVRETLHFFGVFDGHGGADAALHCSRVLHTRVREVFEGNEALLRGDDGGLEAALPRGAAAGEAADEVKPPPAPSADASVLDIAASLSAAGTTTTGTTIGSGPERSDDSSTLGFVPPEEAAAVAAAAAAAAASTAAAAAMQGASPPGASPLSLSVGREAVEAALTRAFHLTDDEFGRAGGYEHLALVGTTAVVVLIGASMLYVANAGDSRAVLCRDGLALPLTDDHKAAREDETARVEAAGGQILFWNGVRVMGLLAVSRAIGDHSLRPYVIAEPEVTIVHRHPADELLVMASDGLWDVMGNQEACTLARKCLLRARQRGSSRQSAARVAATVLTRAAVDRGSRDNVTVVVVDLSSASPEEAVAEAASAERQAVLGGIAEAPAPQAPSAPPRASEGGESATSRQQQQERSGSGGAASSSGAAGSGGGAGTAAGVQGESPGVRVRASPSFPSSPFDAPPQAAPGDPGAGPAFTSGIPSGDAAALPGVPQASFRLAPSPMESCFSSNAIAPRFSTGAGKGVTGVQPPP</sequence>
<dbReference type="Gene3D" id="3.60.40.10">
    <property type="entry name" value="PPM-type phosphatase domain"/>
    <property type="match status" value="1"/>
</dbReference>
<feature type="compositionally biased region" description="Low complexity" evidence="10">
    <location>
        <begin position="129"/>
        <end position="138"/>
    </location>
</feature>
<evidence type="ECO:0000256" key="7">
    <source>
        <dbReference type="ARBA" id="ARBA00022912"/>
    </source>
</evidence>
<organism evidence="12">
    <name type="scientific">Auxenochlorella protothecoides</name>
    <name type="common">Green microalga</name>
    <name type="synonym">Chlorella protothecoides</name>
    <dbReference type="NCBI Taxonomy" id="3075"/>
    <lineage>
        <taxon>Eukaryota</taxon>
        <taxon>Viridiplantae</taxon>
        <taxon>Chlorophyta</taxon>
        <taxon>core chlorophytes</taxon>
        <taxon>Trebouxiophyceae</taxon>
        <taxon>Chlorellales</taxon>
        <taxon>Chlorellaceae</taxon>
        <taxon>Auxenochlorella</taxon>
    </lineage>
</organism>
<keyword evidence="6" id="KW-0460">Magnesium</keyword>
<dbReference type="PROSITE" id="PS01032">
    <property type="entry name" value="PPM_1"/>
    <property type="match status" value="1"/>
</dbReference>
<feature type="compositionally biased region" description="Low complexity" evidence="10">
    <location>
        <begin position="369"/>
        <end position="379"/>
    </location>
</feature>
<proteinExistence type="inferred from homology"/>
<feature type="domain" description="PPM-type phosphatase" evidence="11">
    <location>
        <begin position="187"/>
        <end position="631"/>
    </location>
</feature>
<dbReference type="SMART" id="SM00332">
    <property type="entry name" value="PP2Cc"/>
    <property type="match status" value="1"/>
</dbReference>
<keyword evidence="8" id="KW-0464">Manganese</keyword>
<feature type="compositionally biased region" description="Polar residues" evidence="10">
    <location>
        <begin position="676"/>
        <end position="686"/>
    </location>
</feature>
<evidence type="ECO:0000256" key="4">
    <source>
        <dbReference type="ARBA" id="ARBA00022723"/>
    </source>
</evidence>
<evidence type="ECO:0000256" key="1">
    <source>
        <dbReference type="ARBA" id="ARBA00001936"/>
    </source>
</evidence>
<feature type="region of interest" description="Disordered" evidence="10">
    <location>
        <begin position="658"/>
        <end position="761"/>
    </location>
</feature>
<dbReference type="SMART" id="SM00331">
    <property type="entry name" value="PP2C_SIG"/>
    <property type="match status" value="1"/>
</dbReference>
<evidence type="ECO:0000256" key="3">
    <source>
        <dbReference type="ARBA" id="ARBA00013081"/>
    </source>
</evidence>
<protein>
    <recommendedName>
        <fullName evidence="3">protein-serine/threonine phosphatase</fullName>
        <ecNumber evidence="3">3.1.3.16</ecNumber>
    </recommendedName>
</protein>
<feature type="compositionally biased region" description="Polar residues" evidence="10">
    <location>
        <begin position="92"/>
        <end position="109"/>
    </location>
</feature>
<dbReference type="EC" id="3.1.3.16" evidence="3"/>
<feature type="compositionally biased region" description="Low complexity" evidence="10">
    <location>
        <begin position="722"/>
        <end position="731"/>
    </location>
</feature>
<evidence type="ECO:0000259" key="11">
    <source>
        <dbReference type="PROSITE" id="PS51746"/>
    </source>
</evidence>
<dbReference type="InterPro" id="IPR001932">
    <property type="entry name" value="PPM-type_phosphatase-like_dom"/>
</dbReference>
<comment type="cofactor">
    <cofactor evidence="1">
        <name>Mn(2+)</name>
        <dbReference type="ChEBI" id="CHEBI:29035"/>
    </cofactor>
</comment>
<feature type="compositionally biased region" description="Polar residues" evidence="10">
    <location>
        <begin position="170"/>
        <end position="185"/>
    </location>
</feature>
<feature type="region of interest" description="Disordered" evidence="10">
    <location>
        <begin position="50"/>
        <end position="188"/>
    </location>
</feature>
<evidence type="ECO:0000256" key="6">
    <source>
        <dbReference type="ARBA" id="ARBA00022842"/>
    </source>
</evidence>
<dbReference type="AlphaFoldDB" id="A0A1D2AAQ2"/>
<name>A0A1D2AAQ2_AUXPR</name>
<feature type="compositionally biased region" description="Basic and acidic residues" evidence="10">
    <location>
        <begin position="115"/>
        <end position="125"/>
    </location>
</feature>
<dbReference type="SUPFAM" id="SSF81606">
    <property type="entry name" value="PP2C-like"/>
    <property type="match status" value="1"/>
</dbReference>
<keyword evidence="7 9" id="KW-0904">Protein phosphatase</keyword>
<dbReference type="InterPro" id="IPR000222">
    <property type="entry name" value="PP2C_BS"/>
</dbReference>
<dbReference type="PROSITE" id="PS51746">
    <property type="entry name" value="PPM_2"/>
    <property type="match status" value="1"/>
</dbReference>
<dbReference type="InterPro" id="IPR015655">
    <property type="entry name" value="PP2C"/>
</dbReference>
<dbReference type="EMBL" id="GDKF01002471">
    <property type="protein sequence ID" value="JAT76151.1"/>
    <property type="molecule type" value="Transcribed_RNA"/>
</dbReference>